<organism evidence="1 2">
    <name type="scientific">Arabidopsis suecica</name>
    <name type="common">Swedish thale-cress</name>
    <name type="synonym">Cardaminopsis suecica</name>
    <dbReference type="NCBI Taxonomy" id="45249"/>
    <lineage>
        <taxon>Eukaryota</taxon>
        <taxon>Viridiplantae</taxon>
        <taxon>Streptophyta</taxon>
        <taxon>Embryophyta</taxon>
        <taxon>Tracheophyta</taxon>
        <taxon>Spermatophyta</taxon>
        <taxon>Magnoliopsida</taxon>
        <taxon>eudicotyledons</taxon>
        <taxon>Gunneridae</taxon>
        <taxon>Pentapetalae</taxon>
        <taxon>rosids</taxon>
        <taxon>malvids</taxon>
        <taxon>Brassicales</taxon>
        <taxon>Brassicaceae</taxon>
        <taxon>Camelineae</taxon>
        <taxon>Arabidopsis</taxon>
    </lineage>
</organism>
<proteinExistence type="predicted"/>
<gene>
    <name evidence="1" type="ORF">ISN44_As03g039960</name>
</gene>
<protein>
    <submittedName>
        <fullName evidence="1">Uncharacterized protein</fullName>
    </submittedName>
</protein>
<reference evidence="1 2" key="1">
    <citation type="submission" date="2020-12" db="EMBL/GenBank/DDBJ databases">
        <title>Concerted genomic and epigenomic changes stabilize Arabidopsis allopolyploids.</title>
        <authorList>
            <person name="Chen Z."/>
        </authorList>
    </citation>
    <scope>NUCLEOTIDE SEQUENCE [LARGE SCALE GENOMIC DNA]</scope>
    <source>
        <strain evidence="1">As9502</strain>
        <tissue evidence="1">Leaf</tissue>
    </source>
</reference>
<dbReference type="AlphaFoldDB" id="A0A8T2FFJ6"/>
<comment type="caution">
    <text evidence="1">The sequence shown here is derived from an EMBL/GenBank/DDBJ whole genome shotgun (WGS) entry which is preliminary data.</text>
</comment>
<name>A0A8T2FFJ6_ARASU</name>
<dbReference type="EMBL" id="JAEFBJ010000003">
    <property type="protein sequence ID" value="KAG7633714.1"/>
    <property type="molecule type" value="Genomic_DNA"/>
</dbReference>
<evidence type="ECO:0000313" key="1">
    <source>
        <dbReference type="EMBL" id="KAG7633714.1"/>
    </source>
</evidence>
<accession>A0A8T2FFJ6</accession>
<dbReference type="Proteomes" id="UP000694251">
    <property type="component" value="Chromosome 3"/>
</dbReference>
<evidence type="ECO:0000313" key="2">
    <source>
        <dbReference type="Proteomes" id="UP000694251"/>
    </source>
</evidence>
<keyword evidence="2" id="KW-1185">Reference proteome</keyword>
<sequence length="112" mass="13323">MSQYNQYSHHPYLQIYTYHLNLKNICYFITNHKRQDSLLKLNDSDMIKRILAIRSEIREIRLVVVWLCKLSVHVYNTCPNNGFHITSHSFPETTARNKHGILVINGLVRRKK</sequence>